<organism evidence="2">
    <name type="scientific">marine sediment metagenome</name>
    <dbReference type="NCBI Taxonomy" id="412755"/>
    <lineage>
        <taxon>unclassified sequences</taxon>
        <taxon>metagenomes</taxon>
        <taxon>ecological metagenomes</taxon>
    </lineage>
</organism>
<evidence type="ECO:0000313" key="2">
    <source>
        <dbReference type="EMBL" id="GAH17146.1"/>
    </source>
</evidence>
<dbReference type="EMBL" id="BART01033077">
    <property type="protein sequence ID" value="GAH17146.1"/>
    <property type="molecule type" value="Genomic_DNA"/>
</dbReference>
<gene>
    <name evidence="2" type="ORF">S01H4_56966</name>
</gene>
<feature type="non-terminal residue" evidence="2">
    <location>
        <position position="186"/>
    </location>
</feature>
<dbReference type="InterPro" id="IPR002847">
    <property type="entry name" value="F420-0_gamma-glut_ligase-dom"/>
</dbReference>
<feature type="domain" description="Coenzyme F420:L-glutamate ligase-like" evidence="1">
    <location>
        <begin position="6"/>
        <end position="186"/>
    </location>
</feature>
<proteinExistence type="predicted"/>
<sequence>MEIIPIKTRIVKPPQDDIYNVIDEFCPTLREKDVFLLTSKILAIHQGLCIPIDTVGNKDNLIRKEADVFIPRKECPGGYVILTVKNNTLIPSTGTDESNANGYYILWPKKPEKEAKTICEYLKKKFSLKKLAVIITDSHTVPMRYGIMGISIGFYGLYPLKDYRGEKDIFGRRMKMSQSNIVDALA</sequence>
<dbReference type="SUPFAM" id="SSF144010">
    <property type="entry name" value="CofE-like"/>
    <property type="match status" value="1"/>
</dbReference>
<reference evidence="2" key="1">
    <citation type="journal article" date="2014" name="Front. Microbiol.">
        <title>High frequency of phylogenetically diverse reductive dehalogenase-homologous genes in deep subseafloor sedimentary metagenomes.</title>
        <authorList>
            <person name="Kawai M."/>
            <person name="Futagami T."/>
            <person name="Toyoda A."/>
            <person name="Takaki Y."/>
            <person name="Nishi S."/>
            <person name="Hori S."/>
            <person name="Arai W."/>
            <person name="Tsubouchi T."/>
            <person name="Morono Y."/>
            <person name="Uchiyama I."/>
            <person name="Ito T."/>
            <person name="Fujiyama A."/>
            <person name="Inagaki F."/>
            <person name="Takami H."/>
        </authorList>
    </citation>
    <scope>NUCLEOTIDE SEQUENCE</scope>
    <source>
        <strain evidence="2">Expedition CK06-06</strain>
    </source>
</reference>
<dbReference type="AlphaFoldDB" id="X1D8Q6"/>
<evidence type="ECO:0000259" key="1">
    <source>
        <dbReference type="Pfam" id="PF01996"/>
    </source>
</evidence>
<protein>
    <recommendedName>
        <fullName evidence="1">Coenzyme F420:L-glutamate ligase-like domain-containing protein</fullName>
    </recommendedName>
</protein>
<name>X1D8Q6_9ZZZZ</name>
<dbReference type="PANTHER" id="PTHR47917:SF1">
    <property type="entry name" value="COENZYME F420:L-GLUTAMATE LIGASE"/>
    <property type="match status" value="1"/>
</dbReference>
<dbReference type="Pfam" id="PF01996">
    <property type="entry name" value="F420_ligase"/>
    <property type="match status" value="1"/>
</dbReference>
<dbReference type="Gene3D" id="3.30.1330.100">
    <property type="entry name" value="CofE-like"/>
    <property type="match status" value="1"/>
</dbReference>
<accession>X1D8Q6</accession>
<dbReference type="GO" id="GO:0052618">
    <property type="term" value="F:coenzyme F420-0:L-glutamate ligase activity"/>
    <property type="evidence" value="ECO:0007669"/>
    <property type="project" value="TreeGrafter"/>
</dbReference>
<dbReference type="PANTHER" id="PTHR47917">
    <property type="match status" value="1"/>
</dbReference>
<comment type="caution">
    <text evidence="2">The sequence shown here is derived from an EMBL/GenBank/DDBJ whole genome shotgun (WGS) entry which is preliminary data.</text>
</comment>